<dbReference type="InterPro" id="IPR002110">
    <property type="entry name" value="Ankyrin_rpt"/>
</dbReference>
<feature type="repeat" description="ANK" evidence="3">
    <location>
        <begin position="87"/>
        <end position="119"/>
    </location>
</feature>
<keyword evidence="6" id="KW-1185">Reference proteome</keyword>
<dbReference type="Proteomes" id="UP001497512">
    <property type="component" value="Chromosome 2"/>
</dbReference>
<dbReference type="Pfam" id="PF13637">
    <property type="entry name" value="Ank_4"/>
    <property type="match status" value="1"/>
</dbReference>
<evidence type="ECO:0000256" key="1">
    <source>
        <dbReference type="ARBA" id="ARBA00022737"/>
    </source>
</evidence>
<dbReference type="InterPro" id="IPR050776">
    <property type="entry name" value="Ank_Repeat/CDKN_Inhibitor"/>
</dbReference>
<gene>
    <name evidence="5" type="ORF">CSSPTR1EN2_LOCUS13512</name>
</gene>
<dbReference type="Pfam" id="PF12796">
    <property type="entry name" value="Ank_2"/>
    <property type="match status" value="1"/>
</dbReference>
<dbReference type="SUPFAM" id="SSF48403">
    <property type="entry name" value="Ankyrin repeat"/>
    <property type="match status" value="1"/>
</dbReference>
<organism evidence="5 6">
    <name type="scientific">Sphagnum troendelagicum</name>
    <dbReference type="NCBI Taxonomy" id="128251"/>
    <lineage>
        <taxon>Eukaryota</taxon>
        <taxon>Viridiplantae</taxon>
        <taxon>Streptophyta</taxon>
        <taxon>Embryophyta</taxon>
        <taxon>Bryophyta</taxon>
        <taxon>Sphagnophytina</taxon>
        <taxon>Sphagnopsida</taxon>
        <taxon>Sphagnales</taxon>
        <taxon>Sphagnaceae</taxon>
        <taxon>Sphagnum</taxon>
    </lineage>
</organism>
<feature type="compositionally biased region" description="Low complexity" evidence="4">
    <location>
        <begin position="10"/>
        <end position="25"/>
    </location>
</feature>
<dbReference type="PANTHER" id="PTHR24201">
    <property type="entry name" value="ANK_REP_REGION DOMAIN-CONTAINING PROTEIN"/>
    <property type="match status" value="1"/>
</dbReference>
<keyword evidence="1" id="KW-0677">Repeat</keyword>
<dbReference type="SMART" id="SM00248">
    <property type="entry name" value="ANK"/>
    <property type="match status" value="3"/>
</dbReference>
<proteinExistence type="predicted"/>
<dbReference type="Gene3D" id="1.25.40.20">
    <property type="entry name" value="Ankyrin repeat-containing domain"/>
    <property type="match status" value="1"/>
</dbReference>
<dbReference type="InterPro" id="IPR036770">
    <property type="entry name" value="Ankyrin_rpt-contain_sf"/>
</dbReference>
<evidence type="ECO:0000256" key="3">
    <source>
        <dbReference type="PROSITE-ProRule" id="PRU00023"/>
    </source>
</evidence>
<accession>A0ABP0UC21</accession>
<protein>
    <submittedName>
        <fullName evidence="5">Uncharacterized protein</fullName>
    </submittedName>
</protein>
<feature type="repeat" description="ANK" evidence="3">
    <location>
        <begin position="121"/>
        <end position="153"/>
    </location>
</feature>
<keyword evidence="2 3" id="KW-0040">ANK repeat</keyword>
<dbReference type="PROSITE" id="PS50088">
    <property type="entry name" value="ANK_REPEAT"/>
    <property type="match status" value="3"/>
</dbReference>
<feature type="region of interest" description="Disordered" evidence="4">
    <location>
        <begin position="1"/>
        <end position="36"/>
    </location>
</feature>
<sequence length="227" mass="24573">MTTQARKPTLSRSPSLARSPSIRRLPSSKHLNENAARPSSSHFSVYDLRTVNTDILTAFDAAEHGDSRAIMRFSKAKTFDVDAKDRYGRTALIWACDCAQLQCVQVLIRLSANINIADAHTGRGAIHWAARAANLAIVKLLVQYGCKFKAPDNYGLTPLYLAKTKGGVDGESVFKYLLGEGAPYNEIRAVDINKVEHEIAMRMAAIASGEADAALAHGEADDADADA</sequence>
<evidence type="ECO:0000313" key="6">
    <source>
        <dbReference type="Proteomes" id="UP001497512"/>
    </source>
</evidence>
<dbReference type="PROSITE" id="PS50297">
    <property type="entry name" value="ANK_REP_REGION"/>
    <property type="match status" value="2"/>
</dbReference>
<evidence type="ECO:0000256" key="2">
    <source>
        <dbReference type="ARBA" id="ARBA00023043"/>
    </source>
</evidence>
<reference evidence="5" key="1">
    <citation type="submission" date="2024-02" db="EMBL/GenBank/DDBJ databases">
        <authorList>
            <consortium name="ELIXIR-Norway"/>
            <consortium name="Elixir Norway"/>
        </authorList>
    </citation>
    <scope>NUCLEOTIDE SEQUENCE</scope>
</reference>
<evidence type="ECO:0000256" key="4">
    <source>
        <dbReference type="SAM" id="MobiDB-lite"/>
    </source>
</evidence>
<name>A0ABP0UC21_9BRYO</name>
<feature type="repeat" description="ANK" evidence="3">
    <location>
        <begin position="154"/>
        <end position="189"/>
    </location>
</feature>
<dbReference type="EMBL" id="OZ019894">
    <property type="protein sequence ID" value="CAK9216521.1"/>
    <property type="molecule type" value="Genomic_DNA"/>
</dbReference>
<evidence type="ECO:0000313" key="5">
    <source>
        <dbReference type="EMBL" id="CAK9216521.1"/>
    </source>
</evidence>